<name>A0A6J5M572_9CAUD</name>
<organism evidence="1">
    <name type="scientific">uncultured Caudovirales phage</name>
    <dbReference type="NCBI Taxonomy" id="2100421"/>
    <lineage>
        <taxon>Viruses</taxon>
        <taxon>Duplodnaviria</taxon>
        <taxon>Heunggongvirae</taxon>
        <taxon>Uroviricota</taxon>
        <taxon>Caudoviricetes</taxon>
        <taxon>Peduoviridae</taxon>
        <taxon>Maltschvirus</taxon>
        <taxon>Maltschvirus maltsch</taxon>
    </lineage>
</organism>
<proteinExistence type="predicted"/>
<protein>
    <submittedName>
        <fullName evidence="1">Uncharacterized protein</fullName>
    </submittedName>
</protein>
<sequence>MRLDMKTLHAKVAIAHNSIVVGKTYFLSNFYDKEGATVRVISKSSKRKNRAGFYSIVNAEILESDYHYYKVGEIHTVNATNLYDKRSDASASNRWNQPIGL</sequence>
<reference evidence="1" key="1">
    <citation type="submission" date="2020-04" db="EMBL/GenBank/DDBJ databases">
        <authorList>
            <person name="Chiriac C."/>
            <person name="Salcher M."/>
            <person name="Ghai R."/>
            <person name="Kavagutti S V."/>
        </authorList>
    </citation>
    <scope>NUCLEOTIDE SEQUENCE</scope>
</reference>
<gene>
    <name evidence="1" type="ORF">UFOVP410_151</name>
</gene>
<accession>A0A6J5M572</accession>
<dbReference type="EMBL" id="LR796388">
    <property type="protein sequence ID" value="CAB4141312.1"/>
    <property type="molecule type" value="Genomic_DNA"/>
</dbReference>
<evidence type="ECO:0000313" key="1">
    <source>
        <dbReference type="EMBL" id="CAB4141312.1"/>
    </source>
</evidence>